<name>N6VTC6_9EURY</name>
<comment type="function">
    <text evidence="6">S-adenosyl-L-methionine-dependent methyltransferase that catalyzes the trimethylation of the amino group of the modified target histidine residue in translation elongation factor 2 (EF-2), to form an intermediate called diphthine. The three successive methylation reactions represent the second step of diphthamide biosynthesis.</text>
</comment>
<dbReference type="OrthoDB" id="39139at2157"/>
<feature type="binding site" evidence="6 7">
    <location>
        <position position="163"/>
    </location>
    <ligand>
        <name>S-adenosyl-L-methionine</name>
        <dbReference type="ChEBI" id="CHEBI:59789"/>
    </ligand>
</feature>
<dbReference type="Gene3D" id="3.30.950.10">
    <property type="entry name" value="Methyltransferase, Cobalt-precorrin-4 Transmethylase, Domain 2"/>
    <property type="match status" value="1"/>
</dbReference>
<comment type="catalytic activity">
    <reaction evidence="6">
        <text>2-[(3S)-amino-3-carboxypropyl]-L-histidyl-[translation elongation factor 2] + 3 S-adenosyl-L-methionine = diphthine-[translation elongation factor 2] + 3 S-adenosyl-L-homocysteine + 3 H(+)</text>
        <dbReference type="Rhea" id="RHEA:36415"/>
        <dbReference type="Rhea" id="RHEA-COMP:9749"/>
        <dbReference type="Rhea" id="RHEA-COMP:10172"/>
        <dbReference type="ChEBI" id="CHEBI:15378"/>
        <dbReference type="ChEBI" id="CHEBI:57856"/>
        <dbReference type="ChEBI" id="CHEBI:59789"/>
        <dbReference type="ChEBI" id="CHEBI:73995"/>
        <dbReference type="ChEBI" id="CHEBI:82696"/>
        <dbReference type="EC" id="2.1.1.98"/>
    </reaction>
</comment>
<sequence length="256" mass="29009">MLILAGLGLYDEQDMTLKTLNFAKKADKIYAEFYTSILTGTSIEKIEEVIGKKIEILYREDIENSYKVVEEAKEKDVMLLTAGDPMVATTHIDLVIEAKKRGIKVIIINAPSIYSAVSITGLQIYKFGKTASIVFPEKNYFPETPYNVIKENLERGLHTLCLLDIRVEKNEKKFMTANEALKVLLEIEKKRKEGVINLDTKAIVLARVGSLEPLIVYGKIRDLIDYNFGKPLHSLIIPGKLHFMEEEALKYLAINL</sequence>
<comment type="subunit">
    <text evidence="6">Homodimer.</text>
</comment>
<evidence type="ECO:0000256" key="7">
    <source>
        <dbReference type="PIRSR" id="PIRSR036432-1"/>
    </source>
</evidence>
<comment type="similarity">
    <text evidence="2 6">Belongs to the diphthine synthase family.</text>
</comment>
<dbReference type="HAMAP" id="MF_01084">
    <property type="entry name" value="Diphthine_synth"/>
    <property type="match status" value="1"/>
</dbReference>
<evidence type="ECO:0000256" key="5">
    <source>
        <dbReference type="ARBA" id="ARBA00022691"/>
    </source>
</evidence>
<feature type="binding site" evidence="6 7">
    <location>
        <position position="84"/>
    </location>
    <ligand>
        <name>S-adenosyl-L-methionine</name>
        <dbReference type="ChEBI" id="CHEBI:59789"/>
    </ligand>
</feature>
<dbReference type="PIRSF" id="PIRSF036432">
    <property type="entry name" value="Diphthine_synth"/>
    <property type="match status" value="1"/>
</dbReference>
<dbReference type="PANTHER" id="PTHR10882">
    <property type="entry name" value="DIPHTHINE SYNTHASE"/>
    <property type="match status" value="1"/>
</dbReference>
<feature type="binding site" evidence="6 7">
    <location>
        <position position="9"/>
    </location>
    <ligand>
        <name>S-adenosyl-L-methionine</name>
        <dbReference type="ChEBI" id="CHEBI:59789"/>
    </ligand>
</feature>
<comment type="pathway">
    <text evidence="1 6">Protein modification; peptidyl-diphthamide biosynthesis.</text>
</comment>
<dbReference type="PANTHER" id="PTHR10882:SF0">
    <property type="entry name" value="DIPHTHINE METHYL ESTER SYNTHASE"/>
    <property type="match status" value="1"/>
</dbReference>
<evidence type="ECO:0000256" key="3">
    <source>
        <dbReference type="ARBA" id="ARBA00022603"/>
    </source>
</evidence>
<feature type="binding site" evidence="6 7">
    <location>
        <position position="233"/>
    </location>
    <ligand>
        <name>S-adenosyl-L-methionine</name>
        <dbReference type="ChEBI" id="CHEBI:59789"/>
    </ligand>
</feature>
<dbReference type="SUPFAM" id="SSF53790">
    <property type="entry name" value="Tetrapyrrole methylase"/>
    <property type="match status" value="1"/>
</dbReference>
<dbReference type="NCBIfam" id="TIGR00522">
    <property type="entry name" value="dph5"/>
    <property type="match status" value="1"/>
</dbReference>
<dbReference type="Gene3D" id="3.40.1010.10">
    <property type="entry name" value="Cobalt-precorrin-4 Transmethylase, Domain 1"/>
    <property type="match status" value="1"/>
</dbReference>
<evidence type="ECO:0000256" key="4">
    <source>
        <dbReference type="ARBA" id="ARBA00022679"/>
    </source>
</evidence>
<dbReference type="UniPathway" id="UPA00559"/>
<dbReference type="EMBL" id="APMM01000014">
    <property type="protein sequence ID" value="ENN96446.1"/>
    <property type="molecule type" value="Genomic_DNA"/>
</dbReference>
<keyword evidence="10" id="KW-1185">Reference proteome</keyword>
<dbReference type="CDD" id="cd11647">
    <property type="entry name" value="DHP5_DphB"/>
    <property type="match status" value="1"/>
</dbReference>
<evidence type="ECO:0000256" key="1">
    <source>
        <dbReference type="ARBA" id="ARBA00005156"/>
    </source>
</evidence>
<proteinExistence type="inferred from homology"/>
<evidence type="ECO:0000256" key="6">
    <source>
        <dbReference type="HAMAP-Rule" id="MF_01084"/>
    </source>
</evidence>
<dbReference type="GO" id="GO:0004164">
    <property type="term" value="F:diphthine synthase activity"/>
    <property type="evidence" value="ECO:0007669"/>
    <property type="project" value="UniProtKB-UniRule"/>
</dbReference>
<protein>
    <recommendedName>
        <fullName evidence="6">Diphthine synthase</fullName>
        <ecNumber evidence="6">2.1.1.98</ecNumber>
    </recommendedName>
    <alternativeName>
        <fullName evidence="6">Diphthamide biosynthesis methyltransferase</fullName>
    </alternativeName>
</protein>
<dbReference type="GO" id="GO:0017183">
    <property type="term" value="P:protein histidyl modification to diphthamide"/>
    <property type="evidence" value="ECO:0007669"/>
    <property type="project" value="UniProtKB-UniRule"/>
</dbReference>
<dbReference type="STRING" id="1069083.GCA_000371805_01172"/>
<keyword evidence="3 6" id="KW-0489">Methyltransferase</keyword>
<evidence type="ECO:0000256" key="2">
    <source>
        <dbReference type="ARBA" id="ARBA00006729"/>
    </source>
</evidence>
<evidence type="ECO:0000259" key="8">
    <source>
        <dbReference type="Pfam" id="PF00590"/>
    </source>
</evidence>
<evidence type="ECO:0000313" key="9">
    <source>
        <dbReference type="EMBL" id="ENN96446.1"/>
    </source>
</evidence>
<dbReference type="Proteomes" id="UP000053695">
    <property type="component" value="Unassembled WGS sequence"/>
</dbReference>
<feature type="domain" description="Tetrapyrrole methylase" evidence="8">
    <location>
        <begin position="1"/>
        <end position="223"/>
    </location>
</feature>
<dbReference type="InterPro" id="IPR004551">
    <property type="entry name" value="Dphthn_synthase"/>
</dbReference>
<reference evidence="9 10" key="1">
    <citation type="journal article" date="2013" name="Genome Announc.">
        <title>Draft Genome Sequence of a Highly Flagellated, Fast-Swimming Archaeon, Methanocaldococcus villosus Strain KIN24-T80 (DSM 22612).</title>
        <authorList>
            <person name="Thennarasu S."/>
            <person name="Polireddy D."/>
            <person name="Antony A."/>
            <person name="Yada M.R."/>
            <person name="Algarawi S."/>
            <person name="Sivakumar N."/>
        </authorList>
    </citation>
    <scope>NUCLEOTIDE SEQUENCE [LARGE SCALE GENOMIC DNA]</scope>
    <source>
        <strain evidence="9 10">KIN24-T80</strain>
    </source>
</reference>
<dbReference type="InterPro" id="IPR035996">
    <property type="entry name" value="4pyrrol_Methylase_sf"/>
</dbReference>
<gene>
    <name evidence="6" type="primary">dphB</name>
    <name evidence="9" type="ORF">J422_02115</name>
</gene>
<keyword evidence="4 6" id="KW-0808">Transferase</keyword>
<dbReference type="InterPro" id="IPR000878">
    <property type="entry name" value="4pyrrol_Mease"/>
</dbReference>
<dbReference type="InterPro" id="IPR014777">
    <property type="entry name" value="4pyrrole_Mease_sub1"/>
</dbReference>
<feature type="binding site" evidence="6 7">
    <location>
        <position position="208"/>
    </location>
    <ligand>
        <name>S-adenosyl-L-methionine</name>
        <dbReference type="ChEBI" id="CHEBI:59789"/>
    </ligand>
</feature>
<comment type="caution">
    <text evidence="9">The sequence shown here is derived from an EMBL/GenBank/DDBJ whole genome shotgun (WGS) entry which is preliminary data.</text>
</comment>
<dbReference type="RefSeq" id="WP_004590223.1">
    <property type="nucleotide sequence ID" value="NZ_APMM01000014.1"/>
</dbReference>
<accession>N6VTC6</accession>
<dbReference type="AlphaFoldDB" id="N6VTC6"/>
<dbReference type="Pfam" id="PF00590">
    <property type="entry name" value="TP_methylase"/>
    <property type="match status" value="1"/>
</dbReference>
<evidence type="ECO:0000313" key="10">
    <source>
        <dbReference type="Proteomes" id="UP000053695"/>
    </source>
</evidence>
<dbReference type="EC" id="2.1.1.98" evidence="6"/>
<dbReference type="GO" id="GO:0032259">
    <property type="term" value="P:methylation"/>
    <property type="evidence" value="ECO:0007669"/>
    <property type="project" value="UniProtKB-KW"/>
</dbReference>
<dbReference type="InterPro" id="IPR014776">
    <property type="entry name" value="4pyrrole_Mease_sub2"/>
</dbReference>
<feature type="binding site" evidence="6 7">
    <location>
        <position position="87"/>
    </location>
    <ligand>
        <name>S-adenosyl-L-methionine</name>
        <dbReference type="ChEBI" id="CHEBI:59789"/>
    </ligand>
</feature>
<feature type="binding site" evidence="6 7">
    <location>
        <begin position="112"/>
        <end position="113"/>
    </location>
    <ligand>
        <name>S-adenosyl-L-methionine</name>
        <dbReference type="ChEBI" id="CHEBI:59789"/>
    </ligand>
</feature>
<dbReference type="PATRIC" id="fig|1069083.5.peg.416"/>
<organism evidence="9 10">
    <name type="scientific">Methanocaldococcus villosus KIN24-T80</name>
    <dbReference type="NCBI Taxonomy" id="1069083"/>
    <lineage>
        <taxon>Archaea</taxon>
        <taxon>Methanobacteriati</taxon>
        <taxon>Methanobacteriota</taxon>
        <taxon>Methanomada group</taxon>
        <taxon>Methanococci</taxon>
        <taxon>Methanococcales</taxon>
        <taxon>Methanocaldococcaceae</taxon>
        <taxon>Methanocaldococcus</taxon>
    </lineage>
</organism>
<keyword evidence="5 6" id="KW-0949">S-adenosyl-L-methionine</keyword>